<comment type="catalytic activity">
    <reaction evidence="20">
        <text>L-threonyl-[protein] + ATP = O-phospho-L-threonyl-[protein] + ADP + H(+)</text>
        <dbReference type="Rhea" id="RHEA:46608"/>
        <dbReference type="Rhea" id="RHEA-COMP:11060"/>
        <dbReference type="Rhea" id="RHEA-COMP:11605"/>
        <dbReference type="ChEBI" id="CHEBI:15378"/>
        <dbReference type="ChEBI" id="CHEBI:30013"/>
        <dbReference type="ChEBI" id="CHEBI:30616"/>
        <dbReference type="ChEBI" id="CHEBI:61977"/>
        <dbReference type="ChEBI" id="CHEBI:456216"/>
        <dbReference type="EC" id="2.7.11.1"/>
    </reaction>
    <physiologicalReaction direction="left-to-right" evidence="20">
        <dbReference type="Rhea" id="RHEA:46609"/>
    </physiologicalReaction>
</comment>
<dbReference type="Gene3D" id="3.30.1010.10">
    <property type="entry name" value="Phosphatidylinositol 3-kinase Catalytic Subunit, Chain A, domain 4"/>
    <property type="match status" value="1"/>
</dbReference>
<dbReference type="InterPro" id="IPR018936">
    <property type="entry name" value="PI3/4_kinase_CS"/>
</dbReference>
<keyword evidence="18" id="KW-0539">Nucleus</keyword>
<dbReference type="FunFam" id="3.30.1010.10:FF:000011">
    <property type="entry name" value="serine/threonine-protein kinase ATR"/>
    <property type="match status" value="1"/>
</dbReference>
<dbReference type="InterPro" id="IPR016024">
    <property type="entry name" value="ARM-type_fold"/>
</dbReference>
<dbReference type="InterPro" id="IPR000403">
    <property type="entry name" value="PI3/4_kinase_cat_dom"/>
</dbReference>
<keyword evidence="15" id="KW-0238">DNA-binding</keyword>
<dbReference type="Gene3D" id="1.25.10.10">
    <property type="entry name" value="Leucine-rich Repeat Variant"/>
    <property type="match status" value="2"/>
</dbReference>
<keyword evidence="7" id="KW-0723">Serine/threonine-protein kinase</keyword>
<dbReference type="InterPro" id="IPR011989">
    <property type="entry name" value="ARM-like"/>
</dbReference>
<keyword evidence="8" id="KW-0597">Phosphoprotein</keyword>
<keyword evidence="13" id="KW-0418">Kinase</keyword>
<dbReference type="Pfam" id="PF08064">
    <property type="entry name" value="UME"/>
    <property type="match status" value="1"/>
</dbReference>
<dbReference type="Pfam" id="PF25032">
    <property type="entry name" value="N-HEAT_ATR"/>
    <property type="match status" value="1"/>
</dbReference>
<organism evidence="26 27">
    <name type="scientific">Erpetoichthys calabaricus</name>
    <name type="common">Rope fish</name>
    <name type="synonym">Calamoichthys calabaricus</name>
    <dbReference type="NCBI Taxonomy" id="27687"/>
    <lineage>
        <taxon>Eukaryota</taxon>
        <taxon>Metazoa</taxon>
        <taxon>Chordata</taxon>
        <taxon>Craniata</taxon>
        <taxon>Vertebrata</taxon>
        <taxon>Euteleostomi</taxon>
        <taxon>Actinopterygii</taxon>
        <taxon>Polypteriformes</taxon>
        <taxon>Polypteridae</taxon>
        <taxon>Erpetoichthys</taxon>
    </lineage>
</organism>
<evidence type="ECO:0000259" key="23">
    <source>
        <dbReference type="PROSITE" id="PS50290"/>
    </source>
</evidence>
<dbReference type="InterPro" id="IPR057564">
    <property type="entry name" value="HEAT_ATR"/>
</dbReference>
<dbReference type="Pfam" id="PF00454">
    <property type="entry name" value="PI3_PI4_kinase"/>
    <property type="match status" value="1"/>
</dbReference>
<keyword evidence="16" id="KW-0234">DNA repair</keyword>
<evidence type="ECO:0000256" key="21">
    <source>
        <dbReference type="ARBA" id="ARBA00048977"/>
    </source>
</evidence>
<dbReference type="PROSITE" id="PS51189">
    <property type="entry name" value="FAT"/>
    <property type="match status" value="1"/>
</dbReference>
<dbReference type="Ensembl" id="ENSECRT00000022021.1">
    <property type="protein sequence ID" value="ENSECRP00000021554.1"/>
    <property type="gene ID" value="ENSECRG00000014150.1"/>
</dbReference>
<dbReference type="SMART" id="SM00802">
    <property type="entry name" value="UME"/>
    <property type="match status" value="1"/>
</dbReference>
<comment type="similarity">
    <text evidence="4">Belongs to the PI3/PI4-kinase family. ATM subfamily.</text>
</comment>
<dbReference type="EC" id="2.7.11.1" evidence="5"/>
<evidence type="ECO:0000256" key="2">
    <source>
        <dbReference type="ARBA" id="ARBA00004259"/>
    </source>
</evidence>
<dbReference type="InterPro" id="IPR003151">
    <property type="entry name" value="PIK-rel_kinase_FAT"/>
</dbReference>
<dbReference type="Gene3D" id="1.25.40.10">
    <property type="entry name" value="Tetratricopeptide repeat domain"/>
    <property type="match status" value="1"/>
</dbReference>
<keyword evidence="27" id="KW-1185">Reference proteome</keyword>
<dbReference type="InterPro" id="IPR056803">
    <property type="entry name" value="ATR-like_N-HEAT"/>
</dbReference>
<dbReference type="InterPro" id="IPR003152">
    <property type="entry name" value="FATC_dom"/>
</dbReference>
<accession>A0A8C4SU27</accession>
<evidence type="ECO:0000256" key="15">
    <source>
        <dbReference type="ARBA" id="ARBA00023125"/>
    </source>
</evidence>
<dbReference type="GO" id="GO:0006281">
    <property type="term" value="P:DNA repair"/>
    <property type="evidence" value="ECO:0007669"/>
    <property type="project" value="UniProtKB-KW"/>
</dbReference>
<dbReference type="PANTHER" id="PTHR11139">
    <property type="entry name" value="ATAXIA TELANGIECTASIA MUTATED ATM -RELATED"/>
    <property type="match status" value="1"/>
</dbReference>
<evidence type="ECO:0000256" key="3">
    <source>
        <dbReference type="ARBA" id="ARBA00004286"/>
    </source>
</evidence>
<dbReference type="Proteomes" id="UP000694620">
    <property type="component" value="Unassembled WGS sequence"/>
</dbReference>
<dbReference type="InterPro" id="IPR036940">
    <property type="entry name" value="PI3/4_kinase_cat_sf"/>
</dbReference>
<evidence type="ECO:0000256" key="18">
    <source>
        <dbReference type="ARBA" id="ARBA00023242"/>
    </source>
</evidence>
<dbReference type="Pfam" id="PF02259">
    <property type="entry name" value="FAT"/>
    <property type="match status" value="1"/>
</dbReference>
<dbReference type="GO" id="GO:0000077">
    <property type="term" value="P:DNA damage checkpoint signaling"/>
    <property type="evidence" value="ECO:0007669"/>
    <property type="project" value="TreeGrafter"/>
</dbReference>
<evidence type="ECO:0000313" key="27">
    <source>
        <dbReference type="Proteomes" id="UP000694620"/>
    </source>
</evidence>
<dbReference type="SUPFAM" id="SSF48452">
    <property type="entry name" value="TPR-like"/>
    <property type="match status" value="1"/>
</dbReference>
<evidence type="ECO:0000256" key="20">
    <source>
        <dbReference type="ARBA" id="ARBA00048659"/>
    </source>
</evidence>
<evidence type="ECO:0000259" key="25">
    <source>
        <dbReference type="PROSITE" id="PS51190"/>
    </source>
</evidence>
<sequence>SHASLMDYNNVVQKPRQILCQFIDRILTDVDVVALELSKKNDSQPACSMLLDFIQHIIKSSPLIFVNPACDPELQIQVENSSSEFTFWIIRRLLRIIASPDCVILHRKTASVVCTVFQLFRAKGLRVFNLLVKELIYLFQDLMCIHKTIFQDGKNKNQCTWPILINRFFTAPKVGVEYLTEATFHLLSVLSVEHLEETLLLILTDLLPGLFCRRQEIILWEIACTLLQFGSPKIKSTVMNLIAQMIKLNGFTGKNQFCLFLPFLELLQSFDGTKRDVLQLYEKPFQTLTQSFFPPEAEAYKCIEPVYLNLLMHNLCQLFQKGLLKTLESESLKTTLCELFQYIVKVVPFGYESATPIRKERIKSVCETFIEMIGTQKSQQVSEFAILCLHWAYFLEGVIYKSLCAMMSLPWVWEHTSHSTFQSAGFSSSLVALSQKLSSSFSCQAQARCVFLLSLLPAKICPDWRTAVYRWALQSPSEVVRASAVKGFPNLLCNLGAKSNNLIHEVKLQDNSVLVKMEMAGVVGPIACCLSEAFELMVSSKEPEDQSFLCNNLVITSSCSESITRIGPSIFTPFVILLKPEIDSSVKLNFIKNFPLLCKHLDLRPSDPDAKTVVSALIHLIEDPNKAVRLMFSQYVKYLIVAWEAEDGPLKEILVSRLKDAYTNAKATKNTELKNTLIRTTGEIGSAAKGDLVPFALLHLLHCLLSKSTSVSVTAYTEIRALASAKSLKLQLFFSQNKKSICQFLIESLHSRHLTALSNTPRHSQERLQQEVAHQREVALDILSQVAHVFEFPDLNRFLNRTLQVLLPFLAAKASSTSSALIRTIAKQLNVNRREILINNFKYIFSHLVCSCSKDELARSFHYLKNETEIELGSLLRQDFQGLHNELLLRLGEHYQQVFNGLAILASFASSDDPYQGPREITTPELMANYLQPKLLGILAFFNMHLLSSSVGEKEKKKMALNSLVSLMTLMGPKHISSVRVKMMTTLRTALRYKDDFPQLCCKAWDCFVRCIDQVYLGPLLSHVIVGLLPLIPSQPKETAVIFHYLIVENRSAVQDFLHEIYFLPDHPELKEIQKVLHDYRKQTSKSTDLQASLLQSMRAVQHENVDIRIHALTSLKEMMYKNQEKLIQYAMDSETVEPIISQMVTILLKGCQDTNSEVRLLCGECLGELGAIDPGRLDLNTTSTQGKGSKFVSGVEDASFANDLLTELTRAFLAYADDVRAQDSAAYAMQELLAIYECREGRSDCPGRRLWRQFPEQVQEILEPHLNSRYKSSQKALNWDKIKKPIYLSDLGRSFATWSATWAGYLITKVKHELASKVFNCCSFIMKHDYKVTIYLLPHILVYVLLGCTEEHQQEVYAEIMAVLNEDSSRMVRLQDGASDLIQLSTQTVFSMYDHLTQWSRHTLQTLNTEKSKEQLNVEVSDYKKVIQFLDLIPQDILARASFRTKAYTRAVMHFESFIFEKKQNIQDHLSFLQSLYAAMHEPDGVSGVNAIRKEEPSLREQILEHESSGLLRDATACYDRAIQLEPDQIAHYHGLMKSVLGLGQLSTVITQVNGVLANRPQWKSELNTYRVEAAWKLTQWNLVEEYVASDDNSNTWSVQLGHMLLAAKKRDAETFYEKLKVVRTEQVVPLSAASYEWGSYQRGYEYIVRLHKLCELEHVFWELQKEGAREMELTQTLKWQARLEMTQNSFRAKEPILALRRALLSLAKKTDNEDLIGECWLQSARVARKAGIHQTAYNALLNAGNSRLSELYVEKAKWLWSKGDVHQALIVLQKGVQQCFPDDKEPNDMKSIQIKGRAMLLVGRFMEETANFESNAIMKAYKDVTNLLPEWEDGNFYLAKYYDKLMPMVTENKMEKQGDLIRYIVLFFGKSLQFGNQYIYQSMPRMLTLWLDFGAKVYEWEKAGRSDRLQMKADLGKINRVISEHTNHLAPYQFLTAFSQLISRICHSHDEVFTVLMEIIAKVFLAYPQQAMWMMTAVSKSSYPTRVSRCKEILRKAADLKNSLEKFIGDANRLTDKLLELCNKQVDSSSTTLSMSIHFKQLKKLVEEPAFSQILIPLQSVMTPTLPSTAGTHTNHDPFPGHWAYISGFDDTIEILASLQKPKKICLKGSDGKLYTMMCKPKDDLRKDCRLMEFNSLINKSLRKDAESRRRELHIRTYAVLPLNEECGIIEWVNNTSGLRQILNKLYKEKGSYMTGKELRQCMLPKSAQLQDKLNIFKEVLLPRHPPVFHEWFVRTFPDPASWYSSRSAYCRSTAVMSMVGYILGLGDRHGENILFDSSTGECIHVDFNCLFNKGETFDVPEVVPFRLTHNMVHAMGPMGTEGLFRRACEVTLRLMRDQREPLMSVLKTFLHDPLVEWSKPLKGNLKSLVNESGEIVNEKAKTHVLDIEQRLQGVIKNRNKVKGLPLSIEGHVHYLIQEGTDENMLCQMYLGWAPYL</sequence>
<keyword evidence="9" id="KW-0808">Transferase</keyword>
<dbReference type="Pfam" id="PF25030">
    <property type="entry name" value="M-HEAT_ATR"/>
    <property type="match status" value="1"/>
</dbReference>
<evidence type="ECO:0000256" key="12">
    <source>
        <dbReference type="ARBA" id="ARBA00022763"/>
    </source>
</evidence>
<dbReference type="GO" id="GO:0005694">
    <property type="term" value="C:chromosome"/>
    <property type="evidence" value="ECO:0007669"/>
    <property type="project" value="UniProtKB-SubCell"/>
</dbReference>
<dbReference type="SMART" id="SM00146">
    <property type="entry name" value="PI3Kc"/>
    <property type="match status" value="1"/>
</dbReference>
<feature type="domain" description="FAT" evidence="24">
    <location>
        <begin position="1438"/>
        <end position="1983"/>
    </location>
</feature>
<proteinExistence type="inferred from homology"/>
<dbReference type="CDD" id="cd00892">
    <property type="entry name" value="PIKKc_ATR"/>
    <property type="match status" value="1"/>
</dbReference>
<dbReference type="GO" id="GO:0004674">
    <property type="term" value="F:protein serine/threonine kinase activity"/>
    <property type="evidence" value="ECO:0007669"/>
    <property type="project" value="UniProtKB-KW"/>
</dbReference>
<evidence type="ECO:0000256" key="4">
    <source>
        <dbReference type="ARBA" id="ARBA00010769"/>
    </source>
</evidence>
<evidence type="ECO:0000256" key="9">
    <source>
        <dbReference type="ARBA" id="ARBA00022679"/>
    </source>
</evidence>
<comment type="cofactor">
    <cofactor evidence="1">
        <name>Mn(2+)</name>
        <dbReference type="ChEBI" id="CHEBI:29035"/>
    </cofactor>
</comment>
<dbReference type="SUPFAM" id="SSF56112">
    <property type="entry name" value="Protein kinase-like (PK-like)"/>
    <property type="match status" value="1"/>
</dbReference>
<evidence type="ECO:0000256" key="19">
    <source>
        <dbReference type="ARBA" id="ARBA00024420"/>
    </source>
</evidence>
<dbReference type="GO" id="GO:0003677">
    <property type="term" value="F:DNA binding"/>
    <property type="evidence" value="ECO:0007669"/>
    <property type="project" value="UniProtKB-KW"/>
</dbReference>
<comment type="subcellular location">
    <subcellularLocation>
        <location evidence="3">Chromosome</location>
    </subcellularLocation>
    <subcellularLocation>
        <location evidence="2">Nucleus envelope</location>
    </subcellularLocation>
</comment>
<dbReference type="FunFam" id="1.10.1070.11:FF:000009">
    <property type="entry name" value="Putative serine/threonine-protein kinase ATR"/>
    <property type="match status" value="1"/>
</dbReference>
<gene>
    <name evidence="26" type="primary">ATR</name>
    <name evidence="26" type="synonym">atr</name>
</gene>
<keyword evidence="11" id="KW-0547">Nucleotide-binding</keyword>
<dbReference type="GeneTree" id="ENSGT00940000155714"/>
<evidence type="ECO:0000256" key="1">
    <source>
        <dbReference type="ARBA" id="ARBA00001936"/>
    </source>
</evidence>
<reference evidence="26" key="1">
    <citation type="submission" date="2025-08" db="UniProtKB">
        <authorList>
            <consortium name="Ensembl"/>
        </authorList>
    </citation>
    <scope>IDENTIFICATION</scope>
</reference>
<evidence type="ECO:0000256" key="16">
    <source>
        <dbReference type="ARBA" id="ARBA00023204"/>
    </source>
</evidence>
<dbReference type="PROSITE" id="PS51190">
    <property type="entry name" value="FATC"/>
    <property type="match status" value="1"/>
</dbReference>
<keyword evidence="12" id="KW-0227">DNA damage</keyword>
<dbReference type="GO" id="GO:0005635">
    <property type="term" value="C:nuclear envelope"/>
    <property type="evidence" value="ECO:0007669"/>
    <property type="project" value="UniProtKB-SubCell"/>
</dbReference>
<dbReference type="InterPro" id="IPR050517">
    <property type="entry name" value="DDR_Repair_Kinase"/>
</dbReference>
<evidence type="ECO:0000259" key="24">
    <source>
        <dbReference type="PROSITE" id="PS51189"/>
    </source>
</evidence>
<feature type="domain" description="PI3K/PI4K catalytic" evidence="23">
    <location>
        <begin position="2091"/>
        <end position="2399"/>
    </location>
</feature>
<dbReference type="InterPro" id="IPR014009">
    <property type="entry name" value="PIK_FAT"/>
</dbReference>
<evidence type="ECO:0000256" key="7">
    <source>
        <dbReference type="ARBA" id="ARBA00022527"/>
    </source>
</evidence>
<evidence type="ECO:0000256" key="8">
    <source>
        <dbReference type="ARBA" id="ARBA00022553"/>
    </source>
</evidence>
<dbReference type="FunFam" id="1.25.10.10:FF:000149">
    <property type="entry name" value="Serine/threonine-protein kinase ATR"/>
    <property type="match status" value="1"/>
</dbReference>
<dbReference type="GO" id="GO:0005524">
    <property type="term" value="F:ATP binding"/>
    <property type="evidence" value="ECO:0007669"/>
    <property type="project" value="UniProtKB-KW"/>
</dbReference>
<evidence type="ECO:0000313" key="26">
    <source>
        <dbReference type="Ensembl" id="ENSECRP00000021554.1"/>
    </source>
</evidence>
<dbReference type="GO" id="GO:0000723">
    <property type="term" value="P:telomere maintenance"/>
    <property type="evidence" value="ECO:0007669"/>
    <property type="project" value="TreeGrafter"/>
</dbReference>
<dbReference type="FunFam" id="1.25.40.10:FF:000142">
    <property type="entry name" value="Serine/threonine-protein kinase ATR"/>
    <property type="match status" value="1"/>
</dbReference>
<keyword evidence="17" id="KW-0464">Manganese</keyword>
<keyword evidence="10" id="KW-0677">Repeat</keyword>
<evidence type="ECO:0000256" key="10">
    <source>
        <dbReference type="ARBA" id="ARBA00022737"/>
    </source>
</evidence>
<evidence type="ECO:0000256" key="5">
    <source>
        <dbReference type="ARBA" id="ARBA00012513"/>
    </source>
</evidence>
<dbReference type="InterPro" id="IPR056802">
    <property type="entry name" value="ATR-like_M-HEAT"/>
</dbReference>
<dbReference type="InterPro" id="IPR012993">
    <property type="entry name" value="UME"/>
</dbReference>
<dbReference type="PANTHER" id="PTHR11139:SF69">
    <property type="entry name" value="SERINE_THREONINE-PROTEIN KINASE ATR"/>
    <property type="match status" value="1"/>
</dbReference>
<evidence type="ECO:0000256" key="6">
    <source>
        <dbReference type="ARBA" id="ARBA00022454"/>
    </source>
</evidence>
<dbReference type="PROSITE" id="PS50290">
    <property type="entry name" value="PI3_4_KINASE_3"/>
    <property type="match status" value="1"/>
</dbReference>
<dbReference type="PROSITE" id="PS00916">
    <property type="entry name" value="PI3_4_KINASE_2"/>
    <property type="match status" value="1"/>
</dbReference>
<dbReference type="Pfam" id="PF02260">
    <property type="entry name" value="FATC"/>
    <property type="match status" value="1"/>
</dbReference>
<comment type="catalytic activity">
    <reaction evidence="21">
        <text>L-seryl-[protein] + ATP = O-phospho-L-seryl-[protein] + ADP + H(+)</text>
        <dbReference type="Rhea" id="RHEA:17989"/>
        <dbReference type="Rhea" id="RHEA-COMP:9863"/>
        <dbReference type="Rhea" id="RHEA-COMP:11604"/>
        <dbReference type="ChEBI" id="CHEBI:15378"/>
        <dbReference type="ChEBI" id="CHEBI:29999"/>
        <dbReference type="ChEBI" id="CHEBI:30616"/>
        <dbReference type="ChEBI" id="CHEBI:83421"/>
        <dbReference type="ChEBI" id="CHEBI:456216"/>
        <dbReference type="EC" id="2.7.11.1"/>
    </reaction>
    <physiologicalReaction direction="left-to-right" evidence="21">
        <dbReference type="Rhea" id="RHEA:17990"/>
    </physiologicalReaction>
</comment>
<protein>
    <recommendedName>
        <fullName evidence="19">Serine/threonine-protein kinase ATR</fullName>
        <ecNumber evidence="5">2.7.11.1</ecNumber>
    </recommendedName>
    <alternativeName>
        <fullName evidence="22">Ataxia telangiectasia and Rad3-related protein</fullName>
    </alternativeName>
</protein>
<evidence type="ECO:0000256" key="13">
    <source>
        <dbReference type="ARBA" id="ARBA00022777"/>
    </source>
</evidence>
<dbReference type="Pfam" id="PF23593">
    <property type="entry name" value="HEAT_ATR"/>
    <property type="match status" value="1"/>
</dbReference>
<reference evidence="26" key="2">
    <citation type="submission" date="2025-09" db="UniProtKB">
        <authorList>
            <consortium name="Ensembl"/>
        </authorList>
    </citation>
    <scope>IDENTIFICATION</scope>
</reference>
<feature type="domain" description="FATC" evidence="25">
    <location>
        <begin position="2407"/>
        <end position="2439"/>
    </location>
</feature>
<evidence type="ECO:0000256" key="22">
    <source>
        <dbReference type="ARBA" id="ARBA00084048"/>
    </source>
</evidence>
<evidence type="ECO:0000256" key="14">
    <source>
        <dbReference type="ARBA" id="ARBA00022840"/>
    </source>
</evidence>
<keyword evidence="14" id="KW-0067">ATP-binding</keyword>
<name>A0A8C4SU27_ERPCA</name>
<dbReference type="SUPFAM" id="SSF48371">
    <property type="entry name" value="ARM repeat"/>
    <property type="match status" value="1"/>
</dbReference>
<evidence type="ECO:0000256" key="17">
    <source>
        <dbReference type="ARBA" id="ARBA00023211"/>
    </source>
</evidence>
<dbReference type="InterPro" id="IPR011990">
    <property type="entry name" value="TPR-like_helical_dom_sf"/>
</dbReference>
<dbReference type="InterPro" id="IPR011009">
    <property type="entry name" value="Kinase-like_dom_sf"/>
</dbReference>
<evidence type="ECO:0000256" key="11">
    <source>
        <dbReference type="ARBA" id="ARBA00022741"/>
    </source>
</evidence>
<dbReference type="SMART" id="SM01343">
    <property type="entry name" value="FATC"/>
    <property type="match status" value="1"/>
</dbReference>
<keyword evidence="6" id="KW-0158">Chromosome</keyword>
<dbReference type="Gene3D" id="1.10.1070.11">
    <property type="entry name" value="Phosphatidylinositol 3-/4-kinase, catalytic domain"/>
    <property type="match status" value="1"/>
</dbReference>